<dbReference type="InterPro" id="IPR058154">
    <property type="entry name" value="Bxb1_TTP-like"/>
</dbReference>
<dbReference type="GeneID" id="26517065"/>
<dbReference type="KEGG" id="vg:26517065"/>
<keyword evidence="2" id="KW-1185">Reference proteome</keyword>
<evidence type="ECO:0008006" key="3">
    <source>
        <dbReference type="Google" id="ProtNLM"/>
    </source>
</evidence>
<evidence type="ECO:0000313" key="2">
    <source>
        <dbReference type="Proteomes" id="UP000203948"/>
    </source>
</evidence>
<evidence type="ECO:0000313" key="1">
    <source>
        <dbReference type="EMBL" id="ALA48131.1"/>
    </source>
</evidence>
<proteinExistence type="predicted"/>
<dbReference type="Proteomes" id="UP000203948">
    <property type="component" value="Segment"/>
</dbReference>
<reference evidence="1 2" key="1">
    <citation type="journal article" date="2016" name="Arch. Virol.">
        <title>Genome sequence of a cluster A13 mycobacteriophage detected in Mycobacterium phlei over a half century ago.</title>
        <authorList>
            <person name="Marton S."/>
            <person name="Feher E."/>
            <person name="Horvath B."/>
            <person name="Haber K."/>
            <person name="Somogyi P."/>
            <person name="Minarovits J."/>
            <person name="Banyai K."/>
        </authorList>
    </citation>
    <scope>NUCLEOTIDE SEQUENCE [LARGE SCALE GENOMIC DNA]</scope>
</reference>
<name>A0A0N7E4H2_9CAUD</name>
<organism evidence="1 2">
    <name type="scientific">Mycobacterium phage Phlei</name>
    <dbReference type="NCBI Taxonomy" id="1690684"/>
    <lineage>
        <taxon>Viruses</taxon>
        <taxon>Duplodnaviria</taxon>
        <taxon>Heunggongvirae</taxon>
        <taxon>Uroviricota</taxon>
        <taxon>Caudoviricetes</taxon>
        <taxon>Phleivirus</taxon>
        <taxon>Phleivirus Phlei</taxon>
    </lineage>
</organism>
<dbReference type="Pfam" id="PF25681">
    <property type="entry name" value="Phage_TTP_17"/>
    <property type="match status" value="1"/>
</dbReference>
<dbReference type="EMBL" id="KT206225">
    <property type="protein sequence ID" value="ALA48131.1"/>
    <property type="molecule type" value="Genomic_DNA"/>
</dbReference>
<sequence>MAENDDALISASLGYVYVAAPGTLAPTPAQLKTINLTNPNTWTRTGWSSVGHTSRGTLPEFGYEGGEPEVVGSWQKKKLREITPEDPIDFTTVVLHQFDEQALGLYYGPNASSDAGMFGVDVTQKNEVSLFIVIVDGDVRLGHWAPLTSAKRDEAIELPIDGLGALPVRFTYLDYQDYKPFYWINEDLFNASPAGPKTLSLGGATGGTFTLKVDGNETEAINHNASASAIKSALAAVDDGIKASQITVTASGPDFLIDIPAVLTVGVDSTTGGTGVTLS</sequence>
<dbReference type="RefSeq" id="YP_009188012.1">
    <property type="nucleotide sequence ID" value="NC_028662.1"/>
</dbReference>
<protein>
    <recommendedName>
        <fullName evidence="3">Major tail protein</fullName>
    </recommendedName>
</protein>
<accession>A0A0N7E4H2</accession>
<dbReference type="OrthoDB" id="6201at10239"/>